<dbReference type="AlphaFoldDB" id="A0A0H2RK76"/>
<feature type="region of interest" description="Disordered" evidence="1">
    <location>
        <begin position="77"/>
        <end position="133"/>
    </location>
</feature>
<feature type="region of interest" description="Disordered" evidence="1">
    <location>
        <begin position="1"/>
        <end position="20"/>
    </location>
</feature>
<feature type="compositionally biased region" description="Polar residues" evidence="1">
    <location>
        <begin position="113"/>
        <end position="130"/>
    </location>
</feature>
<proteinExistence type="predicted"/>
<feature type="compositionally biased region" description="Basic and acidic residues" evidence="1">
    <location>
        <begin position="77"/>
        <end position="87"/>
    </location>
</feature>
<feature type="compositionally biased region" description="Basic and acidic residues" evidence="1">
    <location>
        <begin position="98"/>
        <end position="112"/>
    </location>
</feature>
<reference evidence="2 3" key="1">
    <citation type="submission" date="2015-04" db="EMBL/GenBank/DDBJ databases">
        <title>Complete genome sequence of Schizopora paradoxa KUC8140, a cosmopolitan wood degrader in East Asia.</title>
        <authorList>
            <consortium name="DOE Joint Genome Institute"/>
            <person name="Min B."/>
            <person name="Park H."/>
            <person name="Jang Y."/>
            <person name="Kim J.-J."/>
            <person name="Kim K.H."/>
            <person name="Pangilinan J."/>
            <person name="Lipzen A."/>
            <person name="Riley R."/>
            <person name="Grigoriev I.V."/>
            <person name="Spatafora J.W."/>
            <person name="Choi I.-G."/>
        </authorList>
    </citation>
    <scope>NUCLEOTIDE SEQUENCE [LARGE SCALE GENOMIC DNA]</scope>
    <source>
        <strain evidence="2 3">KUC8140</strain>
    </source>
</reference>
<evidence type="ECO:0000313" key="3">
    <source>
        <dbReference type="Proteomes" id="UP000053477"/>
    </source>
</evidence>
<gene>
    <name evidence="2" type="ORF">SCHPADRAFT_1003013</name>
</gene>
<accession>A0A0H2RK76</accession>
<organism evidence="2 3">
    <name type="scientific">Schizopora paradoxa</name>
    <dbReference type="NCBI Taxonomy" id="27342"/>
    <lineage>
        <taxon>Eukaryota</taxon>
        <taxon>Fungi</taxon>
        <taxon>Dikarya</taxon>
        <taxon>Basidiomycota</taxon>
        <taxon>Agaricomycotina</taxon>
        <taxon>Agaricomycetes</taxon>
        <taxon>Hymenochaetales</taxon>
        <taxon>Schizoporaceae</taxon>
        <taxon>Schizopora</taxon>
    </lineage>
</organism>
<evidence type="ECO:0000313" key="2">
    <source>
        <dbReference type="EMBL" id="KLO05196.1"/>
    </source>
</evidence>
<dbReference type="Proteomes" id="UP000053477">
    <property type="component" value="Unassembled WGS sequence"/>
</dbReference>
<protein>
    <submittedName>
        <fullName evidence="2">Uncharacterized protein</fullName>
    </submittedName>
</protein>
<evidence type="ECO:0000256" key="1">
    <source>
        <dbReference type="SAM" id="MobiDB-lite"/>
    </source>
</evidence>
<keyword evidence="3" id="KW-1185">Reference proteome</keyword>
<dbReference type="EMBL" id="KQ086346">
    <property type="protein sequence ID" value="KLO05196.1"/>
    <property type="molecule type" value="Genomic_DNA"/>
</dbReference>
<name>A0A0H2RK76_9AGAM</name>
<sequence length="292" mass="33106">MSDEDIHGTAVTGGNPSGYANWTGMNSIPVQENCSDKERKILDLIKDECRSDKKTGYMPPYFVDFESFRQMWMIRKDQEDSPSRRNLEWATGKRGKIKSHDKQEHAIDEERPSSPQRHTTMSDSQTQPRTPSEKLEIYHLGKKKVDVAILGGILTAAPVSSMFPEELHVCVIPTTTHTIRIQAVPMRKSETSMEVYLGRVFKASHHIGKHMIRGSGSNKRAYTAFVSMEVHAVRNETIACIAPRLGWKDDVVVVRHANADLEDKNFVNITEEDTRLVLDSLVLMQPEEKESK</sequence>
<dbReference type="InParanoid" id="A0A0H2RK76"/>